<reference evidence="2" key="2">
    <citation type="journal article" date="2010" name="Stand. Genomic Sci.">
        <title>Complete genome sequence of Vulcanisaeta distributa type strain (IC-017T).</title>
        <authorList>
            <person name="Mavromatis K."/>
            <person name="Sikorski J."/>
            <person name="Pabst E."/>
            <person name="Teshima H."/>
            <person name="Lapidus A."/>
            <person name="Lucas S."/>
            <person name="Nolan M."/>
            <person name="Glavina Del Rio T."/>
            <person name="Cheng J."/>
            <person name="Bruce D."/>
            <person name="Goodwin L."/>
            <person name="Pitluck S."/>
            <person name="Liolios K."/>
            <person name="Ivanova N."/>
            <person name="Mikhailova N."/>
            <person name="Pati A."/>
            <person name="Chen A."/>
            <person name="Palaniappan K."/>
            <person name="Land M."/>
            <person name="Hauser L."/>
            <person name="Chang Y."/>
            <person name="Jeffries C."/>
            <person name="Rohde M."/>
            <person name="Spring S."/>
            <person name="Goker M."/>
            <person name="Wirth R."/>
            <person name="Woyke T."/>
            <person name="Bristow J."/>
            <person name="Eisen J."/>
            <person name="Markowitz V."/>
            <person name="Hugenholtz P."/>
            <person name="Klenk H."/>
            <person name="Kyrpides N."/>
        </authorList>
    </citation>
    <scope>NUCLEOTIDE SEQUENCE [LARGE SCALE GENOMIC DNA]</scope>
    <source>
        <strain evidence="2">DSM 14429 / JCM 11212 / NBRC 100878 / IC-017</strain>
    </source>
</reference>
<organism evidence="1 2">
    <name type="scientific">Vulcanisaeta distributa (strain DSM 14429 / JCM 11212 / NBRC 100878 / IC-017)</name>
    <dbReference type="NCBI Taxonomy" id="572478"/>
    <lineage>
        <taxon>Archaea</taxon>
        <taxon>Thermoproteota</taxon>
        <taxon>Thermoprotei</taxon>
        <taxon>Thermoproteales</taxon>
        <taxon>Thermoproteaceae</taxon>
        <taxon>Vulcanisaeta</taxon>
    </lineage>
</organism>
<dbReference type="OrthoDB" id="374341at2157"/>
<keyword evidence="2" id="KW-1185">Reference proteome</keyword>
<proteinExistence type="predicted"/>
<evidence type="ECO:0000313" key="1">
    <source>
        <dbReference type="EMBL" id="ADN50059.1"/>
    </source>
</evidence>
<dbReference type="STRING" id="572478.Vdis_0664"/>
<name>E1QVD2_VULDI</name>
<dbReference type="AlphaFoldDB" id="E1QVD2"/>
<sequence length="92" mass="10649">MSFFVSAPDWVVREYEAFKAKLPELLVRYRGKYVVVKDGEVQGVFDSLEEAYKHALERFGINGHFIIQRVEEEQPQHYSPTHALGLDIVQVP</sequence>
<dbReference type="EMBL" id="CP002100">
    <property type="protein sequence ID" value="ADN50059.1"/>
    <property type="molecule type" value="Genomic_DNA"/>
</dbReference>
<gene>
    <name evidence="1" type="ordered locus">Vdis_0664</name>
</gene>
<accession>E1QVD2</accession>
<dbReference type="Proteomes" id="UP000006681">
    <property type="component" value="Chromosome"/>
</dbReference>
<evidence type="ECO:0000313" key="2">
    <source>
        <dbReference type="Proteomes" id="UP000006681"/>
    </source>
</evidence>
<dbReference type="eggNOG" id="arCOG12768">
    <property type="taxonomic scope" value="Archaea"/>
</dbReference>
<reference evidence="1 2" key="1">
    <citation type="journal article" date="2010" name="Stand. Genomic Sci.">
        <title>Complete genome sequence of Vulcanisaeta distributa type strain (IC-017).</title>
        <authorList>
            <person name="Mavromatis K."/>
            <person name="Sikorski J."/>
            <person name="Pabst E."/>
            <person name="Teshima H."/>
            <person name="Lapidus A."/>
            <person name="Lucas S."/>
            <person name="Nolan M."/>
            <person name="Glavina Del Rio T."/>
            <person name="Cheng J.F."/>
            <person name="Bruce D."/>
            <person name="Goodwin L."/>
            <person name="Pitluck S."/>
            <person name="Liolios K."/>
            <person name="Ivanova N."/>
            <person name="Mikhailova N."/>
            <person name="Pati A."/>
            <person name="Chen A."/>
            <person name="Palaniappan K."/>
            <person name="Land M."/>
            <person name="Hauser L."/>
            <person name="Chang Y.J."/>
            <person name="Jeffries C.D."/>
            <person name="Rohde M."/>
            <person name="Spring S."/>
            <person name="Goker M."/>
            <person name="Wirth R."/>
            <person name="Woyke T."/>
            <person name="Bristow J."/>
            <person name="Eisen J.A."/>
            <person name="Markowitz V."/>
            <person name="Hugenholtz P."/>
            <person name="Klenk H.P."/>
            <person name="Kyrpides N.C."/>
        </authorList>
    </citation>
    <scope>NUCLEOTIDE SEQUENCE [LARGE SCALE GENOMIC DNA]</scope>
    <source>
        <strain evidence="2">DSM 14429 / JCM 11212 / NBRC 100878 / IC-017</strain>
    </source>
</reference>
<protein>
    <submittedName>
        <fullName evidence="1">Uncharacterized protein</fullName>
    </submittedName>
</protein>
<dbReference type="HOGENOM" id="CLU_2406193_0_0_2"/>
<dbReference type="KEGG" id="vdi:Vdis_0664"/>